<evidence type="ECO:0000256" key="1">
    <source>
        <dbReference type="SAM" id="MobiDB-lite"/>
    </source>
</evidence>
<protein>
    <submittedName>
        <fullName evidence="2">Major capsid protein E</fullName>
    </submittedName>
</protein>
<comment type="caution">
    <text evidence="2">The sequence shown here is derived from an EMBL/GenBank/DDBJ whole genome shotgun (WGS) entry which is preliminary data.</text>
</comment>
<proteinExistence type="predicted"/>
<name>A0A3N5BCK6_9BACL</name>
<evidence type="ECO:0000313" key="2">
    <source>
        <dbReference type="EMBL" id="RPF54739.1"/>
    </source>
</evidence>
<reference evidence="2 3" key="1">
    <citation type="submission" date="2018-11" db="EMBL/GenBank/DDBJ databases">
        <title>Genomic Encyclopedia of Type Strains, Phase IV (KMG-IV): sequencing the most valuable type-strain genomes for metagenomic binning, comparative biology and taxonomic classification.</title>
        <authorList>
            <person name="Goeker M."/>
        </authorList>
    </citation>
    <scope>NUCLEOTIDE SEQUENCE [LARGE SCALE GENOMIC DNA]</scope>
    <source>
        <strain evidence="2 3">DSM 29158</strain>
    </source>
</reference>
<dbReference type="InterPro" id="IPR005564">
    <property type="entry name" value="Major_capsid_GpE"/>
</dbReference>
<keyword evidence="3" id="KW-1185">Reference proteome</keyword>
<dbReference type="RefSeq" id="WP_123808600.1">
    <property type="nucleotide sequence ID" value="NZ_RKRK01000006.1"/>
</dbReference>
<dbReference type="EMBL" id="RKRK01000006">
    <property type="protein sequence ID" value="RPF54739.1"/>
    <property type="molecule type" value="Genomic_DNA"/>
</dbReference>
<dbReference type="OrthoDB" id="57984at2"/>
<feature type="region of interest" description="Disordered" evidence="1">
    <location>
        <begin position="342"/>
        <end position="361"/>
    </location>
</feature>
<evidence type="ECO:0000313" key="3">
    <source>
        <dbReference type="Proteomes" id="UP000277108"/>
    </source>
</evidence>
<dbReference type="Pfam" id="PF03864">
    <property type="entry name" value="Phage_cap_E"/>
    <property type="match status" value="1"/>
</dbReference>
<accession>A0A3N5BCK6</accession>
<dbReference type="InterPro" id="IPR053738">
    <property type="entry name" value="Lambda_capsid_assembly"/>
</dbReference>
<sequence>MASITQYREFQPKALKGVLDASIEQSEPTFADEFVGNEVSYDIRFAYDIIQRKQHIAAMIGLGAEKPVIDRHGAASRMVELAHFGLKDIVTIEELYEINAARNDADRQNRINRLLNRSVDLVNYLQLRKRVEKIKAVAFGSNTYDKNGVKIELDYGVPEDHKIALTSGNDWSDLDRDIIGDLIGWVETYKKNNAGKAPEAMLVSRKVFGQLALNRTLIAEAGRPETATRISEAELNEVLGRYGIPTIKVVEETTFTVNDIYTGEDEVIEVFPENRVVFIAKGVGNFITGPNPDAPNMEPIATLEAYNERTPRRDIIEVAESGFVVLDNPSLLLHADVIEPSETVSEPVTEPVTDPVTETTP</sequence>
<gene>
    <name evidence="2" type="ORF">EDD62_1699</name>
</gene>
<organism evidence="2 3">
    <name type="scientific">Abyssicoccus albus</name>
    <dbReference type="NCBI Taxonomy" id="1817405"/>
    <lineage>
        <taxon>Bacteria</taxon>
        <taxon>Bacillati</taxon>
        <taxon>Bacillota</taxon>
        <taxon>Bacilli</taxon>
        <taxon>Bacillales</taxon>
        <taxon>Abyssicoccaceae</taxon>
    </lineage>
</organism>
<dbReference type="Gene3D" id="3.90.1690.10">
    <property type="entry name" value="phage-related protein like domain"/>
    <property type="match status" value="1"/>
</dbReference>
<dbReference type="AlphaFoldDB" id="A0A3N5BCK6"/>
<dbReference type="Proteomes" id="UP000277108">
    <property type="component" value="Unassembled WGS sequence"/>
</dbReference>